<evidence type="ECO:0000313" key="4">
    <source>
        <dbReference type="EMBL" id="XDI35594.1"/>
    </source>
</evidence>
<feature type="domain" description="Lysozyme inhibitor LprI-like N-terminal" evidence="3">
    <location>
        <begin position="328"/>
        <end position="402"/>
    </location>
</feature>
<protein>
    <submittedName>
        <fullName evidence="4">Lysozyme inhibitor LprI family protein</fullName>
    </submittedName>
</protein>
<organism evidence="4">
    <name type="scientific">Alkalihalophilus sp. As8PL</name>
    <dbReference type="NCBI Taxonomy" id="3237103"/>
    <lineage>
        <taxon>Bacteria</taxon>
        <taxon>Bacillati</taxon>
        <taxon>Bacillota</taxon>
        <taxon>Bacilli</taxon>
        <taxon>Bacillales</taxon>
        <taxon>Bacillaceae</taxon>
        <taxon>Alkalihalophilus</taxon>
    </lineage>
</organism>
<feature type="signal peptide" evidence="2">
    <location>
        <begin position="1"/>
        <end position="23"/>
    </location>
</feature>
<feature type="region of interest" description="Disordered" evidence="1">
    <location>
        <begin position="253"/>
        <end position="294"/>
    </location>
</feature>
<reference evidence="4" key="1">
    <citation type="submission" date="2024-07" db="EMBL/GenBank/DDBJ databases">
        <title>Identification and characteristics of an arsenic-resistant bacterial isolate, which belongs to a novel species.</title>
        <authorList>
            <person name="Juszczyk A."/>
            <person name="Kowalczyk A."/>
            <person name="Was K."/>
            <person name="Kosowicz W."/>
            <person name="Budzyn A."/>
            <person name="Latowski D."/>
        </authorList>
    </citation>
    <scope>NUCLEOTIDE SEQUENCE</scope>
    <source>
        <strain evidence="4">As8PL</strain>
    </source>
</reference>
<feature type="region of interest" description="Disordered" evidence="1">
    <location>
        <begin position="25"/>
        <end position="44"/>
    </location>
</feature>
<dbReference type="PROSITE" id="PS51257">
    <property type="entry name" value="PROKAR_LIPOPROTEIN"/>
    <property type="match status" value="1"/>
</dbReference>
<dbReference type="PANTHER" id="PTHR39176">
    <property type="entry name" value="PERIPLASMIC PROTEIN-RELATED"/>
    <property type="match status" value="1"/>
</dbReference>
<dbReference type="EMBL" id="CP162551">
    <property type="protein sequence ID" value="XDI35594.1"/>
    <property type="molecule type" value="Genomic_DNA"/>
</dbReference>
<evidence type="ECO:0000259" key="3">
    <source>
        <dbReference type="Pfam" id="PF07007"/>
    </source>
</evidence>
<dbReference type="RefSeq" id="WP_368503137.1">
    <property type="nucleotide sequence ID" value="NZ_CP162551.1"/>
</dbReference>
<feature type="compositionally biased region" description="Acidic residues" evidence="1">
    <location>
        <begin position="25"/>
        <end position="35"/>
    </location>
</feature>
<dbReference type="AlphaFoldDB" id="A0AB39BPE5"/>
<sequence>MKLKSLFIIIILLLFACSNEQSSSEVEELEEEGTSDTELMKEETREKELKQEVVTKLEKKDVQKILQSNLDRIFNVFDTYGNKYGWGIDQPADFDIMRPSLLSCGTEDFADYYLSGISEDYYCQCDLSFKPLLSYDVKFKYEQPNSDELIITAIEPATELSNMGVEWEFYLVNVEGAWLLDSWQGVSLEGYDLQLTKEEAELLLKKGNETPRFMETFEDLRGFGKFYIFVLNSPTDKRIVAISAMDTHLIHDPESETMPVEEIEEEPNETETPQVEQKEEEKNEVESSEQDVTSAKEEYIQKLAHLDANDIDVVYETDGQAMEDHGYNLTLWDDILNEIYGVLKTQLSEAEMDALRDEQRQWIKDRDAAAQARYDEEGGGTLSRIVHIEELADYTKTRCYELVHNYMR</sequence>
<evidence type="ECO:0000256" key="2">
    <source>
        <dbReference type="SAM" id="SignalP"/>
    </source>
</evidence>
<keyword evidence="2" id="KW-0732">Signal</keyword>
<gene>
    <name evidence="4" type="ORF">AB3N04_12810</name>
</gene>
<name>A0AB39BPE5_9BACI</name>
<proteinExistence type="predicted"/>
<feature type="compositionally biased region" description="Basic and acidic residues" evidence="1">
    <location>
        <begin position="276"/>
        <end position="285"/>
    </location>
</feature>
<dbReference type="Pfam" id="PF07007">
    <property type="entry name" value="LprI"/>
    <property type="match status" value="1"/>
</dbReference>
<evidence type="ECO:0000256" key="1">
    <source>
        <dbReference type="SAM" id="MobiDB-lite"/>
    </source>
</evidence>
<dbReference type="PANTHER" id="PTHR39176:SF1">
    <property type="entry name" value="PERIPLASMIC PROTEIN"/>
    <property type="match status" value="1"/>
</dbReference>
<dbReference type="Gene3D" id="1.20.1270.180">
    <property type="match status" value="1"/>
</dbReference>
<feature type="chain" id="PRO_5044342590" evidence="2">
    <location>
        <begin position="24"/>
        <end position="408"/>
    </location>
</feature>
<feature type="compositionally biased region" description="Acidic residues" evidence="1">
    <location>
        <begin position="259"/>
        <end position="269"/>
    </location>
</feature>
<dbReference type="InterPro" id="IPR009739">
    <property type="entry name" value="LprI-like_N"/>
</dbReference>
<accession>A0AB39BPE5</accession>